<dbReference type="Proteomes" id="UP001558652">
    <property type="component" value="Unassembled WGS sequence"/>
</dbReference>
<dbReference type="Gene3D" id="1.25.40.10">
    <property type="entry name" value="Tetratricopeptide repeat domain"/>
    <property type="match status" value="2"/>
</dbReference>
<evidence type="ECO:0000256" key="1">
    <source>
        <dbReference type="ARBA" id="ARBA00022737"/>
    </source>
</evidence>
<organism evidence="5 6">
    <name type="scientific">Ranatra chinensis</name>
    <dbReference type="NCBI Taxonomy" id="642074"/>
    <lineage>
        <taxon>Eukaryota</taxon>
        <taxon>Metazoa</taxon>
        <taxon>Ecdysozoa</taxon>
        <taxon>Arthropoda</taxon>
        <taxon>Hexapoda</taxon>
        <taxon>Insecta</taxon>
        <taxon>Pterygota</taxon>
        <taxon>Neoptera</taxon>
        <taxon>Paraneoptera</taxon>
        <taxon>Hemiptera</taxon>
        <taxon>Heteroptera</taxon>
        <taxon>Panheteroptera</taxon>
        <taxon>Nepomorpha</taxon>
        <taxon>Nepidae</taxon>
        <taxon>Ranatrinae</taxon>
        <taxon>Ranatra</taxon>
    </lineage>
</organism>
<evidence type="ECO:0000256" key="2">
    <source>
        <dbReference type="ARBA" id="ARBA00022803"/>
    </source>
</evidence>
<evidence type="ECO:0000313" key="6">
    <source>
        <dbReference type="Proteomes" id="UP001558652"/>
    </source>
</evidence>
<dbReference type="PANTHER" id="PTHR44186">
    <property type="match status" value="1"/>
</dbReference>
<comment type="similarity">
    <text evidence="3">Belongs to the BBS4 family.</text>
</comment>
<accession>A0ABD0YEC8</accession>
<evidence type="ECO:0000313" key="5">
    <source>
        <dbReference type="EMBL" id="KAL1129675.1"/>
    </source>
</evidence>
<feature type="repeat" description="TPR" evidence="4">
    <location>
        <begin position="308"/>
        <end position="341"/>
    </location>
</feature>
<evidence type="ECO:0008006" key="7">
    <source>
        <dbReference type="Google" id="ProtNLM"/>
    </source>
</evidence>
<dbReference type="InterPro" id="IPR011990">
    <property type="entry name" value="TPR-like_helical_dom_sf"/>
</dbReference>
<evidence type="ECO:0000256" key="4">
    <source>
        <dbReference type="PROSITE-ProRule" id="PRU00339"/>
    </source>
</evidence>
<comment type="caution">
    <text evidence="5">The sequence shown here is derived from an EMBL/GenBank/DDBJ whole genome shotgun (WGS) entry which is preliminary data.</text>
</comment>
<dbReference type="PROSITE" id="PS50005">
    <property type="entry name" value="TPR"/>
    <property type="match status" value="5"/>
</dbReference>
<dbReference type="InterPro" id="IPR019734">
    <property type="entry name" value="TPR_rpt"/>
</dbReference>
<feature type="repeat" description="TPR" evidence="4">
    <location>
        <begin position="36"/>
        <end position="69"/>
    </location>
</feature>
<feature type="repeat" description="TPR" evidence="4">
    <location>
        <begin position="138"/>
        <end position="171"/>
    </location>
</feature>
<dbReference type="SUPFAM" id="SSF48452">
    <property type="entry name" value="TPR-like"/>
    <property type="match status" value="1"/>
</dbReference>
<dbReference type="PANTHER" id="PTHR44186:SF1">
    <property type="entry name" value="BARDET-BIEDL SYNDROME 4 PROTEIN"/>
    <property type="match status" value="1"/>
</dbReference>
<feature type="repeat" description="TPR" evidence="4">
    <location>
        <begin position="172"/>
        <end position="205"/>
    </location>
</feature>
<dbReference type="SUPFAM" id="SSF81901">
    <property type="entry name" value="HCP-like"/>
    <property type="match status" value="1"/>
</dbReference>
<reference evidence="5 6" key="1">
    <citation type="submission" date="2024-07" db="EMBL/GenBank/DDBJ databases">
        <title>Chromosome-level genome assembly of the water stick insect Ranatra chinensis (Heteroptera: Nepidae).</title>
        <authorList>
            <person name="Liu X."/>
        </authorList>
    </citation>
    <scope>NUCLEOTIDE SEQUENCE [LARGE SCALE GENOMIC DNA]</scope>
    <source>
        <strain evidence="5">Cailab_2021Rc</strain>
        <tissue evidence="5">Muscle</tissue>
    </source>
</reference>
<protein>
    <recommendedName>
        <fullName evidence="7">Bardet-Biedl syndrome 4</fullName>
    </recommendedName>
</protein>
<proteinExistence type="inferred from homology"/>
<feature type="repeat" description="TPR" evidence="4">
    <location>
        <begin position="240"/>
        <end position="273"/>
    </location>
</feature>
<name>A0ABD0YEC8_9HEMI</name>
<dbReference type="EMBL" id="JBFDAA010000008">
    <property type="protein sequence ID" value="KAL1129675.1"/>
    <property type="molecule type" value="Genomic_DNA"/>
</dbReference>
<dbReference type="Pfam" id="PF13181">
    <property type="entry name" value="TPR_8"/>
    <property type="match status" value="3"/>
</dbReference>
<keyword evidence="2 4" id="KW-0802">TPR repeat</keyword>
<keyword evidence="6" id="KW-1185">Reference proteome</keyword>
<evidence type="ECO:0000256" key="3">
    <source>
        <dbReference type="ARBA" id="ARBA00023778"/>
    </source>
</evidence>
<sequence length="384" mass="43359">MESNNWLIHTRYARKEFDICKLLIEEEFENNDGCNEYANYVMGLILRHEGKVQESLEYFQKCHLLNPTNSDNVKQIGCSMYILGRHNIAIEAYLRADKVSGSPDWNIHHKLGECYLSVGRLGKARDHLKKAVHLGRAEQSYKSLAELFIAENDVNSAFEIYNTALELFPTSSDIASELGLLYLKVGELQKAFDKLGTAIAISPNNTKALLPMASIFQEHEDYDVALSKYKISGQFLPESVSLWNNMGMCFFGKGKFVAAISCLKRANYLNPLDWKTLFNLGLVHLHTKQYASAFIYLSSGIKLQHKHAPSFMLLAISLKHLGDNDNAIKCFEQGIKLDPDDAALRVNYITHLCSIGKNNEATEQLNILQIFLQQQPNIEEGVSC</sequence>
<dbReference type="AlphaFoldDB" id="A0ABD0YEC8"/>
<keyword evidence="1" id="KW-0677">Repeat</keyword>
<dbReference type="SMART" id="SM00028">
    <property type="entry name" value="TPR"/>
    <property type="match status" value="7"/>
</dbReference>
<gene>
    <name evidence="5" type="ORF">AAG570_012620</name>
</gene>